<dbReference type="EMBL" id="JBANRG010000005">
    <property type="protein sequence ID" value="KAK7466138.1"/>
    <property type="molecule type" value="Genomic_DNA"/>
</dbReference>
<dbReference type="Proteomes" id="UP001498398">
    <property type="component" value="Unassembled WGS sequence"/>
</dbReference>
<evidence type="ECO:0000256" key="1">
    <source>
        <dbReference type="SAM" id="MobiDB-lite"/>
    </source>
</evidence>
<reference evidence="2 3" key="1">
    <citation type="submission" date="2024-01" db="EMBL/GenBank/DDBJ databases">
        <title>A draft genome for the cacao thread blight pathogen Marasmiellus scandens.</title>
        <authorList>
            <person name="Baruah I.K."/>
            <person name="Leung J."/>
            <person name="Bukari Y."/>
            <person name="Amoako-Attah I."/>
            <person name="Meinhardt L.W."/>
            <person name="Bailey B.A."/>
            <person name="Cohen S.P."/>
        </authorList>
    </citation>
    <scope>NUCLEOTIDE SEQUENCE [LARGE SCALE GENOMIC DNA]</scope>
    <source>
        <strain evidence="2 3">GH-19</strain>
    </source>
</reference>
<comment type="caution">
    <text evidence="2">The sequence shown here is derived from an EMBL/GenBank/DDBJ whole genome shotgun (WGS) entry which is preliminary data.</text>
</comment>
<sequence length="353" mass="38846">MEQITIVEYSPEGAVRVFEPSGDDNFINVDASVFRRPREDPQDPLTCYDPTLASLHDGLPDEIKRVLQEPQAHQSFSGGTATVLPSTNIPGFEQLEDYSTLIPEYLSPVLSDVPFAEWLEAPGNGDGLNPSPMPQCESTVRIDHPRLDANTLAFRDRIPTTMNSPATSTSSGYFSNPTSPSAYASDCESSDVGVNSLVNALTYLGPHGCQPFCDDGTSVTERSWDQDREATTSSSAMATLETIYSSPLDRSLVDRPPSRREVPFVVDAGQHVRHNTEYRLGDTSPENPNINANILPASNWKEFVAPYAVTEAAKKRRKGTNKKLIFCPHCEASFTAKHNLKCMCAFIPDEKRN</sequence>
<protein>
    <submittedName>
        <fullName evidence="2">Uncharacterized protein</fullName>
    </submittedName>
</protein>
<keyword evidence="3" id="KW-1185">Reference proteome</keyword>
<proteinExistence type="predicted"/>
<feature type="compositionally biased region" description="Polar residues" evidence="1">
    <location>
        <begin position="160"/>
        <end position="182"/>
    </location>
</feature>
<evidence type="ECO:0000313" key="2">
    <source>
        <dbReference type="EMBL" id="KAK7466138.1"/>
    </source>
</evidence>
<gene>
    <name evidence="2" type="ORF">VKT23_004863</name>
</gene>
<evidence type="ECO:0000313" key="3">
    <source>
        <dbReference type="Proteomes" id="UP001498398"/>
    </source>
</evidence>
<accession>A0ABR1JXX8</accession>
<name>A0ABR1JXX8_9AGAR</name>
<organism evidence="2 3">
    <name type="scientific">Marasmiellus scandens</name>
    <dbReference type="NCBI Taxonomy" id="2682957"/>
    <lineage>
        <taxon>Eukaryota</taxon>
        <taxon>Fungi</taxon>
        <taxon>Dikarya</taxon>
        <taxon>Basidiomycota</taxon>
        <taxon>Agaricomycotina</taxon>
        <taxon>Agaricomycetes</taxon>
        <taxon>Agaricomycetidae</taxon>
        <taxon>Agaricales</taxon>
        <taxon>Marasmiineae</taxon>
        <taxon>Omphalotaceae</taxon>
        <taxon>Marasmiellus</taxon>
    </lineage>
</organism>
<feature type="region of interest" description="Disordered" evidence="1">
    <location>
        <begin position="159"/>
        <end position="185"/>
    </location>
</feature>